<accession>A0ABX2C5V2</accession>
<keyword evidence="2" id="KW-1133">Transmembrane helix</keyword>
<sequence>MLPGGRMIRSAGQFIRRPAARYLALTAVAVAIVVAGLVILASVLIESWSRQDVDLRSRLVFRSVRDRIVAAADSPQQADIGALFERITEDERILALGFCTPEGELRYATKDFPRSITCQAVDRDKRRTFDTTSSGRRVSVGIFPVNAPQAAGDLLVIHDLAYVDERAAEARVYAGLALGGIAAGLGLFAFAVVSALTRSWARSIRGILQGTSAGAEAASPFSGSPIGRAVHATLAELRAERRFGSDINVDWSPQTLHRLLVERLPDSQVMVVSNREPYIHNRSSEGIVLQNPASGLVAALEPIMRACGGVWIAHGSGSADRDTVDRHDRLQVPPVDPAYTLRRVWLSEEEQTGYYYGLANEGLWPLCHIAFVRPTFREADWLQYCKVNERFAETVVQEATRDDPIVLVQDYHFALLPRMIRDRLPKATIITFWHIPWPNAETFSICPWRNAIIEGLLGSTILGFHTQLHCNNFLEAADRFMESRVDREHMSVTYRGHEVLVRPYPISIEWPPAALANQAPVASCRASVQRQFGLSSDVRIAVGIERFDYTKGILDRLKAVDDLLTRHPEWSGRFVFIQAAAPTRSKLGAYSALQEEAETLVNWINAKHGTRDFAPIRLVIRHHEPDEVFELFRAADMCVVSSLHDGMNLVAKEFVAARDDEQGVLILSTFAGASRELSEALLVNPYDTHGMADALQTALQMPSPEQRNRMRLMRELIRERNVYRWAAQMLLDASHIRQRQRIGSAEPDSQRRSA</sequence>
<protein>
    <submittedName>
        <fullName evidence="3">Trehalose-6-phosphate synthase</fullName>
    </submittedName>
</protein>
<keyword evidence="2" id="KW-0472">Membrane</keyword>
<evidence type="ECO:0000256" key="1">
    <source>
        <dbReference type="ARBA" id="ARBA00008799"/>
    </source>
</evidence>
<dbReference type="CDD" id="cd03788">
    <property type="entry name" value="GT20_TPS"/>
    <property type="match status" value="1"/>
</dbReference>
<dbReference type="EMBL" id="JABFDN010000001">
    <property type="protein sequence ID" value="NPU63656.1"/>
    <property type="molecule type" value="Genomic_DNA"/>
</dbReference>
<dbReference type="InterPro" id="IPR001830">
    <property type="entry name" value="Glyco_trans_20"/>
</dbReference>
<feature type="transmembrane region" description="Helical" evidence="2">
    <location>
        <begin position="21"/>
        <end position="45"/>
    </location>
</feature>
<dbReference type="PANTHER" id="PTHR10788:SF106">
    <property type="entry name" value="BCDNA.GH08860"/>
    <property type="match status" value="1"/>
</dbReference>
<reference evidence="3" key="1">
    <citation type="submission" date="2020-05" db="EMBL/GenBank/DDBJ databases">
        <title>Nod-independent and nitrogen-fixing Bradyrhizobium aeschynomene sp. nov. isolated from nodules of Aeschynomene indica.</title>
        <authorList>
            <person name="Zhang Z."/>
        </authorList>
    </citation>
    <scope>NUCLEOTIDE SEQUENCE</scope>
    <source>
        <strain evidence="3">83012</strain>
    </source>
</reference>
<evidence type="ECO:0000313" key="3">
    <source>
        <dbReference type="EMBL" id="NPU63656.1"/>
    </source>
</evidence>
<proteinExistence type="inferred from homology"/>
<dbReference type="Pfam" id="PF00982">
    <property type="entry name" value="Glyco_transf_20"/>
    <property type="match status" value="1"/>
</dbReference>
<comment type="caution">
    <text evidence="3">The sequence shown here is derived from an EMBL/GenBank/DDBJ whole genome shotgun (WGS) entry which is preliminary data.</text>
</comment>
<dbReference type="Gene3D" id="3.40.50.2000">
    <property type="entry name" value="Glycogen Phosphorylase B"/>
    <property type="match status" value="2"/>
</dbReference>
<feature type="transmembrane region" description="Helical" evidence="2">
    <location>
        <begin position="172"/>
        <end position="196"/>
    </location>
</feature>
<dbReference type="Proteomes" id="UP000886476">
    <property type="component" value="Unassembled WGS sequence"/>
</dbReference>
<evidence type="ECO:0000313" key="4">
    <source>
        <dbReference type="Proteomes" id="UP000886476"/>
    </source>
</evidence>
<organism evidence="3 4">
    <name type="scientific">Bradyrhizobium aeschynomenes</name>
    <dbReference type="NCBI Taxonomy" id="2734909"/>
    <lineage>
        <taxon>Bacteria</taxon>
        <taxon>Pseudomonadati</taxon>
        <taxon>Pseudomonadota</taxon>
        <taxon>Alphaproteobacteria</taxon>
        <taxon>Hyphomicrobiales</taxon>
        <taxon>Nitrobacteraceae</taxon>
        <taxon>Bradyrhizobium</taxon>
    </lineage>
</organism>
<evidence type="ECO:0000256" key="2">
    <source>
        <dbReference type="SAM" id="Phobius"/>
    </source>
</evidence>
<keyword evidence="4" id="KW-1185">Reference proteome</keyword>
<comment type="similarity">
    <text evidence="1">Belongs to the glycosyltransferase 20 family.</text>
</comment>
<dbReference type="PANTHER" id="PTHR10788">
    <property type="entry name" value="TREHALOSE-6-PHOSPHATE SYNTHASE"/>
    <property type="match status" value="1"/>
</dbReference>
<keyword evidence="2" id="KW-0812">Transmembrane</keyword>
<name>A0ABX2C5V2_9BRAD</name>
<dbReference type="SUPFAM" id="SSF53756">
    <property type="entry name" value="UDP-Glycosyltransferase/glycogen phosphorylase"/>
    <property type="match status" value="1"/>
</dbReference>
<gene>
    <name evidence="3" type="ORF">HL667_01445</name>
</gene>